<evidence type="ECO:0000256" key="6">
    <source>
        <dbReference type="ARBA" id="ARBA00023163"/>
    </source>
</evidence>
<keyword evidence="7" id="KW-0539">Nucleus</keyword>
<keyword evidence="3 8" id="KW-0863">Zinc-finger</keyword>
<dbReference type="PROSITE" id="PS00028">
    <property type="entry name" value="ZINC_FINGER_C2H2_1"/>
    <property type="match status" value="1"/>
</dbReference>
<name>A0A6A3CBF1_HIBSY</name>
<feature type="domain" description="C2H2-type" evidence="10">
    <location>
        <begin position="33"/>
        <end position="60"/>
    </location>
</feature>
<dbReference type="PANTHER" id="PTHR45801:SF84">
    <property type="entry name" value="C2H2-TYPE DOMAIN-CONTAINING PROTEIN"/>
    <property type="match status" value="1"/>
</dbReference>
<dbReference type="SUPFAM" id="SSF57667">
    <property type="entry name" value="beta-beta-alpha zinc fingers"/>
    <property type="match status" value="1"/>
</dbReference>
<dbReference type="InterPro" id="IPR036236">
    <property type="entry name" value="Znf_C2H2_sf"/>
</dbReference>
<dbReference type="Proteomes" id="UP000436088">
    <property type="component" value="Unassembled WGS sequence"/>
</dbReference>
<dbReference type="PANTHER" id="PTHR45801">
    <property type="entry name" value="OS07G0101800 PROTEIN"/>
    <property type="match status" value="1"/>
</dbReference>
<dbReference type="Pfam" id="PF13912">
    <property type="entry name" value="zf-C2H2_6"/>
    <property type="match status" value="1"/>
</dbReference>
<feature type="region of interest" description="Disordered" evidence="9">
    <location>
        <begin position="1"/>
        <end position="26"/>
    </location>
</feature>
<keyword evidence="12" id="KW-1185">Reference proteome</keyword>
<evidence type="ECO:0000259" key="10">
    <source>
        <dbReference type="PROSITE" id="PS50157"/>
    </source>
</evidence>
<evidence type="ECO:0000256" key="3">
    <source>
        <dbReference type="ARBA" id="ARBA00022771"/>
    </source>
</evidence>
<evidence type="ECO:0000256" key="5">
    <source>
        <dbReference type="ARBA" id="ARBA00023015"/>
    </source>
</evidence>
<evidence type="ECO:0000256" key="8">
    <source>
        <dbReference type="PROSITE-ProRule" id="PRU00042"/>
    </source>
</evidence>
<protein>
    <recommendedName>
        <fullName evidence="10">C2H2-type domain-containing protein</fullName>
    </recommendedName>
</protein>
<comment type="subcellular location">
    <subcellularLocation>
        <location evidence="1">Nucleus</location>
    </subcellularLocation>
</comment>
<gene>
    <name evidence="11" type="ORF">F3Y22_tig00008013pilonHSYRG00219</name>
</gene>
<evidence type="ECO:0000256" key="1">
    <source>
        <dbReference type="ARBA" id="ARBA00004123"/>
    </source>
</evidence>
<dbReference type="EMBL" id="VEPZ02000399">
    <property type="protein sequence ID" value="KAE8725917.1"/>
    <property type="molecule type" value="Genomic_DNA"/>
</dbReference>
<evidence type="ECO:0000256" key="9">
    <source>
        <dbReference type="SAM" id="MobiDB-lite"/>
    </source>
</evidence>
<dbReference type="Gene3D" id="3.30.160.60">
    <property type="entry name" value="Classic Zinc Finger"/>
    <property type="match status" value="1"/>
</dbReference>
<dbReference type="AlphaFoldDB" id="A0A6A3CBF1"/>
<dbReference type="InterPro" id="IPR052426">
    <property type="entry name" value="Plant_dev_regulator"/>
</dbReference>
<reference evidence="11" key="1">
    <citation type="submission" date="2019-09" db="EMBL/GenBank/DDBJ databases">
        <title>Draft genome information of white flower Hibiscus syriacus.</title>
        <authorList>
            <person name="Kim Y.-M."/>
        </authorList>
    </citation>
    <scope>NUCLEOTIDE SEQUENCE [LARGE SCALE GENOMIC DNA]</scope>
    <source>
        <strain evidence="11">YM2019G1</strain>
    </source>
</reference>
<dbReference type="GO" id="GO:0005634">
    <property type="term" value="C:nucleus"/>
    <property type="evidence" value="ECO:0007669"/>
    <property type="project" value="UniProtKB-SubCell"/>
</dbReference>
<comment type="caution">
    <text evidence="11">The sequence shown here is derived from an EMBL/GenBank/DDBJ whole genome shotgun (WGS) entry which is preliminary data.</text>
</comment>
<evidence type="ECO:0000256" key="7">
    <source>
        <dbReference type="ARBA" id="ARBA00023242"/>
    </source>
</evidence>
<organism evidence="11 12">
    <name type="scientific">Hibiscus syriacus</name>
    <name type="common">Rose of Sharon</name>
    <dbReference type="NCBI Taxonomy" id="106335"/>
    <lineage>
        <taxon>Eukaryota</taxon>
        <taxon>Viridiplantae</taxon>
        <taxon>Streptophyta</taxon>
        <taxon>Embryophyta</taxon>
        <taxon>Tracheophyta</taxon>
        <taxon>Spermatophyta</taxon>
        <taxon>Magnoliopsida</taxon>
        <taxon>eudicotyledons</taxon>
        <taxon>Gunneridae</taxon>
        <taxon>Pentapetalae</taxon>
        <taxon>rosids</taxon>
        <taxon>malvids</taxon>
        <taxon>Malvales</taxon>
        <taxon>Malvaceae</taxon>
        <taxon>Malvoideae</taxon>
        <taxon>Hibiscus</taxon>
    </lineage>
</organism>
<proteinExistence type="predicted"/>
<keyword evidence="5" id="KW-0805">Transcription regulation</keyword>
<evidence type="ECO:0000256" key="2">
    <source>
        <dbReference type="ARBA" id="ARBA00022723"/>
    </source>
</evidence>
<evidence type="ECO:0000256" key="4">
    <source>
        <dbReference type="ARBA" id="ARBA00022833"/>
    </source>
</evidence>
<dbReference type="InterPro" id="IPR013087">
    <property type="entry name" value="Znf_C2H2_type"/>
</dbReference>
<sequence>MESVGKQGSPDAPIEENDRVGKDTATATAKRSYKCTFCKRGFTNGQALGGHMNIHRKDRAKARKQTSSTVPIRPMNEESMNPRYVPTIPTHENGPVNLQAQVSNPRIPYGYYDRDFLAYARPQSFSINEELLGPNLRLRIGTTIVDDNEMMMRGIMKEDEIDLELRLGHDP</sequence>
<evidence type="ECO:0000313" key="11">
    <source>
        <dbReference type="EMBL" id="KAE8725917.1"/>
    </source>
</evidence>
<keyword evidence="2" id="KW-0479">Metal-binding</keyword>
<dbReference type="GO" id="GO:0008270">
    <property type="term" value="F:zinc ion binding"/>
    <property type="evidence" value="ECO:0007669"/>
    <property type="project" value="UniProtKB-KW"/>
</dbReference>
<accession>A0A6A3CBF1</accession>
<feature type="region of interest" description="Disordered" evidence="9">
    <location>
        <begin position="57"/>
        <end position="81"/>
    </location>
</feature>
<keyword evidence="6" id="KW-0804">Transcription</keyword>
<keyword evidence="4" id="KW-0862">Zinc</keyword>
<evidence type="ECO:0000313" key="12">
    <source>
        <dbReference type="Proteomes" id="UP000436088"/>
    </source>
</evidence>
<dbReference type="OrthoDB" id="780709at2759"/>
<dbReference type="PROSITE" id="PS50157">
    <property type="entry name" value="ZINC_FINGER_C2H2_2"/>
    <property type="match status" value="1"/>
</dbReference>